<evidence type="ECO:0000313" key="2">
    <source>
        <dbReference type="Proteomes" id="UP001597044"/>
    </source>
</evidence>
<proteinExistence type="predicted"/>
<protein>
    <recommendedName>
        <fullName evidence="3">Cytochrome c domain-containing protein</fullName>
    </recommendedName>
</protein>
<evidence type="ECO:0000313" key="1">
    <source>
        <dbReference type="EMBL" id="MFD0950678.1"/>
    </source>
</evidence>
<name>A0ABW3HIU8_9GAMM</name>
<organism evidence="1 2">
    <name type="scientific">Paraperlucidibaca wandonensis</name>
    <dbReference type="NCBI Taxonomy" id="1268273"/>
    <lineage>
        <taxon>Bacteria</taxon>
        <taxon>Pseudomonadati</taxon>
        <taxon>Pseudomonadota</taxon>
        <taxon>Gammaproteobacteria</taxon>
        <taxon>Moraxellales</taxon>
        <taxon>Moraxellaceae</taxon>
        <taxon>Paraperlucidibaca</taxon>
    </lineage>
</organism>
<keyword evidence="2" id="KW-1185">Reference proteome</keyword>
<dbReference type="PROSITE" id="PS51257">
    <property type="entry name" value="PROKAR_LIPOPROTEIN"/>
    <property type="match status" value="1"/>
</dbReference>
<accession>A0ABW3HIU8</accession>
<comment type="caution">
    <text evidence="1">The sequence shown here is derived from an EMBL/GenBank/DDBJ whole genome shotgun (WGS) entry which is preliminary data.</text>
</comment>
<dbReference type="Proteomes" id="UP001597044">
    <property type="component" value="Unassembled WGS sequence"/>
</dbReference>
<gene>
    <name evidence="1" type="ORF">ACFQ0F_09800</name>
</gene>
<dbReference type="RefSeq" id="WP_379071616.1">
    <property type="nucleotide sequence ID" value="NZ_JBHTIT010000001.1"/>
</dbReference>
<evidence type="ECO:0008006" key="3">
    <source>
        <dbReference type="Google" id="ProtNLM"/>
    </source>
</evidence>
<sequence length="566" mass="62824">MKRVWRWIGLLVVVAGCLFWLLQPKNDANIAELVHSTKAPAGSVSTKVIPQTDLPPEGTRSLFDHIIAQNDGLPYPYDKLVKLIQDQNPNGEMPINILIPDGRSLLKGLADYKHPRSLIAADFEQKNKAGGLGLRPRGQLFMGFVENAREIEVLSYNEAAGRFEFQLVQNYCAGCVPRIVYAQRAICTTCHQGAGPIFPQRPWNETNAQPDTAEAIRIARGGAEKYLSLPISNVLASPDRFDQLTDEGNFINVTQRIWLDGCGLNGNECRRTLLKLALLYRDSPGSFDPEQPLAKQLQKLQAVNYPKQGIAVPESDIFNRDPLGERRGFKGWWHKLTSRDIKLGEGAMNNEDLDAFDRLPKLQARLDPLSQRPPKQTLSANDIDGVYGVAALFSSSDIDQLSEAVNYQPSAYLAKVDALPNEVFVAKPVSRVALMRALLGQGTNYCCLSTKEMSPPQASGVPPLKVKKHAILKDFEDHCFACHRGNPSKRLNFMGGADEDAVLASIKDKSEIRDALDWERYTGTEKANKLMPPRDSIQYEELIDAGKSGQDALKRMREAVPSLFGF</sequence>
<reference evidence="2" key="1">
    <citation type="journal article" date="2019" name="Int. J. Syst. Evol. Microbiol.">
        <title>The Global Catalogue of Microorganisms (GCM) 10K type strain sequencing project: providing services to taxonomists for standard genome sequencing and annotation.</title>
        <authorList>
            <consortium name="The Broad Institute Genomics Platform"/>
            <consortium name="The Broad Institute Genome Sequencing Center for Infectious Disease"/>
            <person name="Wu L."/>
            <person name="Ma J."/>
        </authorList>
    </citation>
    <scope>NUCLEOTIDE SEQUENCE [LARGE SCALE GENOMIC DNA]</scope>
    <source>
        <strain evidence="2">CCUG 63419</strain>
    </source>
</reference>
<dbReference type="EMBL" id="JBHTIT010000001">
    <property type="protein sequence ID" value="MFD0950678.1"/>
    <property type="molecule type" value="Genomic_DNA"/>
</dbReference>